<keyword evidence="7 13" id="KW-0560">Oxidoreductase</keyword>
<feature type="transmembrane region" description="Helical" evidence="12">
    <location>
        <begin position="21"/>
        <end position="40"/>
    </location>
</feature>
<keyword evidence="5" id="KW-0276">Fatty acid metabolism</keyword>
<comment type="similarity">
    <text evidence="2">Belongs to the fatty acid desaturase type 2 family.</text>
</comment>
<dbReference type="CDD" id="cd03505">
    <property type="entry name" value="Delta9-FADS-like"/>
    <property type="match status" value="1"/>
</dbReference>
<dbReference type="GO" id="GO:0016491">
    <property type="term" value="F:oxidoreductase activity"/>
    <property type="evidence" value="ECO:0007669"/>
    <property type="project" value="UniProtKB-KW"/>
</dbReference>
<evidence type="ECO:0000313" key="14">
    <source>
        <dbReference type="Proteomes" id="UP001187203"/>
    </source>
</evidence>
<protein>
    <submittedName>
        <fullName evidence="13">Acyl-CoA desaturase</fullName>
        <ecNumber evidence="13">1.14.19.-</ecNumber>
    </submittedName>
</protein>
<feature type="region of interest" description="Disordered" evidence="11">
    <location>
        <begin position="302"/>
        <end position="326"/>
    </location>
</feature>
<evidence type="ECO:0000256" key="1">
    <source>
        <dbReference type="ARBA" id="ARBA00004141"/>
    </source>
</evidence>
<dbReference type="PANTHER" id="PTHR11351">
    <property type="entry name" value="ACYL-COA DESATURASE"/>
    <property type="match status" value="1"/>
</dbReference>
<evidence type="ECO:0000256" key="2">
    <source>
        <dbReference type="ARBA" id="ARBA00008749"/>
    </source>
</evidence>
<dbReference type="Proteomes" id="UP001187203">
    <property type="component" value="Unassembled WGS sequence"/>
</dbReference>
<dbReference type="PANTHER" id="PTHR11351:SF31">
    <property type="entry name" value="DESATURASE 1, ISOFORM A-RELATED"/>
    <property type="match status" value="1"/>
</dbReference>
<dbReference type="InterPro" id="IPR015876">
    <property type="entry name" value="Acyl-CoA_DS"/>
</dbReference>
<evidence type="ECO:0000313" key="13">
    <source>
        <dbReference type="EMBL" id="MDV4189821.1"/>
    </source>
</evidence>
<dbReference type="EMBL" id="JAWJWI010000021">
    <property type="protein sequence ID" value="MDV4189821.1"/>
    <property type="molecule type" value="Genomic_DNA"/>
</dbReference>
<keyword evidence="4 12" id="KW-0812">Transmembrane</keyword>
<comment type="subcellular location">
    <subcellularLocation>
        <location evidence="1">Membrane</location>
        <topology evidence="1">Multi-pass membrane protein</topology>
    </subcellularLocation>
</comment>
<keyword evidence="14" id="KW-1185">Reference proteome</keyword>
<reference evidence="14" key="1">
    <citation type="journal article" date="2023" name="Int. J. Mol. Sci.">
        <title>Genomic and Metabolic Characterization of Plant Growth-Promoting Rhizobacteria Isolated from Nodules of Clovers Grown in Non-Farmed Soil.</title>
        <authorList>
            <person name="Wojcik M."/>
            <person name="Koper P."/>
            <person name="Zebracki K."/>
            <person name="Marczak M."/>
            <person name="Mazur A."/>
        </authorList>
    </citation>
    <scope>NUCLEOTIDE SEQUENCE [LARGE SCALE GENOMIC DNA]</scope>
    <source>
        <strain evidence="14">KB12</strain>
    </source>
</reference>
<evidence type="ECO:0000256" key="3">
    <source>
        <dbReference type="ARBA" id="ARBA00022516"/>
    </source>
</evidence>
<evidence type="ECO:0000256" key="4">
    <source>
        <dbReference type="ARBA" id="ARBA00022692"/>
    </source>
</evidence>
<keyword evidence="8" id="KW-0443">Lipid metabolism</keyword>
<gene>
    <name evidence="13" type="ORF">R1523_30395</name>
</gene>
<evidence type="ECO:0000256" key="8">
    <source>
        <dbReference type="ARBA" id="ARBA00023098"/>
    </source>
</evidence>
<feature type="transmembrane region" description="Helical" evidence="12">
    <location>
        <begin position="174"/>
        <end position="195"/>
    </location>
</feature>
<evidence type="ECO:0000256" key="9">
    <source>
        <dbReference type="ARBA" id="ARBA00023136"/>
    </source>
</evidence>
<evidence type="ECO:0000256" key="7">
    <source>
        <dbReference type="ARBA" id="ARBA00023002"/>
    </source>
</evidence>
<evidence type="ECO:0000256" key="12">
    <source>
        <dbReference type="SAM" id="Phobius"/>
    </source>
</evidence>
<evidence type="ECO:0000256" key="11">
    <source>
        <dbReference type="SAM" id="MobiDB-lite"/>
    </source>
</evidence>
<accession>A0ABU3YVF3</accession>
<keyword evidence="6 12" id="KW-1133">Transmembrane helix</keyword>
<evidence type="ECO:0000256" key="5">
    <source>
        <dbReference type="ARBA" id="ARBA00022832"/>
    </source>
</evidence>
<proteinExistence type="inferred from homology"/>
<evidence type="ECO:0000256" key="6">
    <source>
        <dbReference type="ARBA" id="ARBA00022989"/>
    </source>
</evidence>
<organism evidence="13 14">
    <name type="scientific">Rhizobium brockwellii</name>
    <dbReference type="NCBI Taxonomy" id="3019932"/>
    <lineage>
        <taxon>Bacteria</taxon>
        <taxon>Pseudomonadati</taxon>
        <taxon>Pseudomonadota</taxon>
        <taxon>Alphaproteobacteria</taxon>
        <taxon>Hyphomicrobiales</taxon>
        <taxon>Rhizobiaceae</taxon>
        <taxon>Rhizobium/Agrobacterium group</taxon>
        <taxon>Rhizobium</taxon>
    </lineage>
</organism>
<keyword evidence="9 12" id="KW-0472">Membrane</keyword>
<dbReference type="RefSeq" id="WP_317277063.1">
    <property type="nucleotide sequence ID" value="NZ_JAWJWH010000022.1"/>
</dbReference>
<name>A0ABU3YVF3_9HYPH</name>
<evidence type="ECO:0000256" key="10">
    <source>
        <dbReference type="ARBA" id="ARBA00023160"/>
    </source>
</evidence>
<keyword evidence="3" id="KW-0444">Lipid biosynthesis</keyword>
<sequence length="326" mass="36534">MSSISTGRMIDNGSDPVKGRVVWMPAKSIWITAMTLIAIVGGPLTFSWSAFAVFIVLTAITICLGHSVGMHRLLIHRSFSTHIWIEHFLVYLGTLVGMAGPFGMIYAHDIRDWAQRQPNCHDLYAHRRSFFIDAFWQMHCIVALDHPPRFVPEERERRDRFYRFLEATWMAQQIPLGLALFALGGLPFVVWGIAVRISVSLTGHWLVGHFAHRAGHQGWCVDGVAVQGYNLPRFGLVTFGESFHGNHHAFPESARLGIEPGQLDLGWYFIRLLARLGLASAIKLPHTIVPRRGLRRIDAIETAGDSHPPHHAAGHAGSRAWARDQP</sequence>
<comment type="caution">
    <text evidence="13">The sequence shown here is derived from an EMBL/GenBank/DDBJ whole genome shotgun (WGS) entry which is preliminary data.</text>
</comment>
<feature type="transmembrane region" description="Helical" evidence="12">
    <location>
        <begin position="88"/>
        <end position="107"/>
    </location>
</feature>
<feature type="transmembrane region" description="Helical" evidence="12">
    <location>
        <begin position="46"/>
        <end position="68"/>
    </location>
</feature>
<dbReference type="EC" id="1.14.19.-" evidence="13"/>
<keyword evidence="10" id="KW-0275">Fatty acid biosynthesis</keyword>